<sequence length="243" mass="26328">MSLLVTPTLTLLYSLANRDGAQEHESVTFWSHYLSKQVFADEHWIVAHEKPPSEAKENRRRRVDFNLCVAKISDNRLDVCAFVEGKGAKTKPREIEMVEAQVQQACEAGSRATTTWAIAFHGTSARVFECNLPEFAYRTDYIDANSPEASRLTRYFEYMRDSFLMQHEASLSAPSGMAALGETSSGLSGYGYSSYGPAGYGKTPSGPSGYGVADYGAASAASGHDMSGYGATPSASSNLRTTG</sequence>
<reference evidence="3" key="1">
    <citation type="journal article" date="2020" name="Stud. Mycol.">
        <title>101 Dothideomycetes genomes: a test case for predicting lifestyles and emergence of pathogens.</title>
        <authorList>
            <person name="Haridas S."/>
            <person name="Albert R."/>
            <person name="Binder M."/>
            <person name="Bloem J."/>
            <person name="Labutti K."/>
            <person name="Salamov A."/>
            <person name="Andreopoulos B."/>
            <person name="Baker S."/>
            <person name="Barry K."/>
            <person name="Bills G."/>
            <person name="Bluhm B."/>
            <person name="Cannon C."/>
            <person name="Castanera R."/>
            <person name="Culley D."/>
            <person name="Daum C."/>
            <person name="Ezra D."/>
            <person name="Gonzalez J."/>
            <person name="Henrissat B."/>
            <person name="Kuo A."/>
            <person name="Liang C."/>
            <person name="Lipzen A."/>
            <person name="Lutzoni F."/>
            <person name="Magnuson J."/>
            <person name="Mondo S."/>
            <person name="Nolan M."/>
            <person name="Ohm R."/>
            <person name="Pangilinan J."/>
            <person name="Park H.-J."/>
            <person name="Ramirez L."/>
            <person name="Alfaro M."/>
            <person name="Sun H."/>
            <person name="Tritt A."/>
            <person name="Yoshinaga Y."/>
            <person name="Zwiers L.-H."/>
            <person name="Turgeon B."/>
            <person name="Goodwin S."/>
            <person name="Spatafora J."/>
            <person name="Crous P."/>
            <person name="Grigoriev I."/>
        </authorList>
    </citation>
    <scope>NUCLEOTIDE SEQUENCE</scope>
    <source>
        <strain evidence="3">CBS 113979</strain>
    </source>
</reference>
<evidence type="ECO:0008006" key="5">
    <source>
        <dbReference type="Google" id="ProtNLM"/>
    </source>
</evidence>
<evidence type="ECO:0000256" key="1">
    <source>
        <dbReference type="SAM" id="MobiDB-lite"/>
    </source>
</evidence>
<evidence type="ECO:0000313" key="4">
    <source>
        <dbReference type="Proteomes" id="UP000800041"/>
    </source>
</evidence>
<keyword evidence="4" id="KW-1185">Reference proteome</keyword>
<protein>
    <recommendedName>
        <fullName evidence="5">Fungal-type protein kinase domain-containing protein</fullName>
    </recommendedName>
</protein>
<dbReference type="Proteomes" id="UP000800041">
    <property type="component" value="Unassembled WGS sequence"/>
</dbReference>
<feature type="signal peptide" evidence="2">
    <location>
        <begin position="1"/>
        <end position="16"/>
    </location>
</feature>
<organism evidence="3 4">
    <name type="scientific">Aulographum hederae CBS 113979</name>
    <dbReference type="NCBI Taxonomy" id="1176131"/>
    <lineage>
        <taxon>Eukaryota</taxon>
        <taxon>Fungi</taxon>
        <taxon>Dikarya</taxon>
        <taxon>Ascomycota</taxon>
        <taxon>Pezizomycotina</taxon>
        <taxon>Dothideomycetes</taxon>
        <taxon>Pleosporomycetidae</taxon>
        <taxon>Aulographales</taxon>
        <taxon>Aulographaceae</taxon>
    </lineage>
</organism>
<evidence type="ECO:0000313" key="3">
    <source>
        <dbReference type="EMBL" id="KAF1980596.1"/>
    </source>
</evidence>
<keyword evidence="2" id="KW-0732">Signal</keyword>
<feature type="compositionally biased region" description="Polar residues" evidence="1">
    <location>
        <begin position="233"/>
        <end position="243"/>
    </location>
</feature>
<evidence type="ECO:0000256" key="2">
    <source>
        <dbReference type="SAM" id="SignalP"/>
    </source>
</evidence>
<name>A0A6G1GI33_9PEZI</name>
<accession>A0A6G1GI33</accession>
<dbReference type="EMBL" id="ML977252">
    <property type="protein sequence ID" value="KAF1980596.1"/>
    <property type="molecule type" value="Genomic_DNA"/>
</dbReference>
<gene>
    <name evidence="3" type="ORF">K402DRAFT_426099</name>
</gene>
<dbReference type="AlphaFoldDB" id="A0A6G1GI33"/>
<dbReference type="OrthoDB" id="3942694at2759"/>
<feature type="chain" id="PRO_5026011295" description="Fungal-type protein kinase domain-containing protein" evidence="2">
    <location>
        <begin position="17"/>
        <end position="243"/>
    </location>
</feature>
<feature type="region of interest" description="Disordered" evidence="1">
    <location>
        <begin position="220"/>
        <end position="243"/>
    </location>
</feature>
<proteinExistence type="predicted"/>